<evidence type="ECO:0000256" key="16">
    <source>
        <dbReference type="PIRSR" id="PIRSR602129-50"/>
    </source>
</evidence>
<evidence type="ECO:0000256" key="10">
    <source>
        <dbReference type="ARBA" id="ARBA00023098"/>
    </source>
</evidence>
<evidence type="ECO:0000256" key="18">
    <source>
        <dbReference type="SAM" id="SignalP"/>
    </source>
</evidence>
<dbReference type="GO" id="GO:0030149">
    <property type="term" value="P:sphingolipid catabolic process"/>
    <property type="evidence" value="ECO:0007669"/>
    <property type="project" value="TreeGrafter"/>
</dbReference>
<keyword evidence="9" id="KW-1133">Transmembrane helix</keyword>
<dbReference type="PANTHER" id="PTHR42735:SF6">
    <property type="entry name" value="SPHINGOSINE-1-PHOSPHATE LYASE 1"/>
    <property type="match status" value="1"/>
</dbReference>
<accession>A0A4Q1BKI5</accession>
<evidence type="ECO:0000256" key="11">
    <source>
        <dbReference type="ARBA" id="ARBA00023136"/>
    </source>
</evidence>
<evidence type="ECO:0000256" key="5">
    <source>
        <dbReference type="ARBA" id="ARBA00022692"/>
    </source>
</evidence>
<evidence type="ECO:0000256" key="12">
    <source>
        <dbReference type="ARBA" id="ARBA00023239"/>
    </source>
</evidence>
<keyword evidence="7 16" id="KW-0663">Pyridoxal phosphate</keyword>
<reference evidence="19 20" key="1">
    <citation type="submission" date="2016-06" db="EMBL/GenBank/DDBJ databases">
        <title>Evolution of pathogenesis and genome organization in the Tremellales.</title>
        <authorList>
            <person name="Cuomo C."/>
            <person name="Litvintseva A."/>
            <person name="Heitman J."/>
            <person name="Chen Y."/>
            <person name="Sun S."/>
            <person name="Springer D."/>
            <person name="Dromer F."/>
            <person name="Young S."/>
            <person name="Zeng Q."/>
            <person name="Chapman S."/>
            <person name="Gujja S."/>
            <person name="Saif S."/>
            <person name="Birren B."/>
        </authorList>
    </citation>
    <scope>NUCLEOTIDE SEQUENCE [LARGE SCALE GENOMIC DNA]</scope>
    <source>
        <strain evidence="19 20">ATCC 28783</strain>
    </source>
</reference>
<dbReference type="Gene3D" id="3.40.640.10">
    <property type="entry name" value="Type I PLP-dependent aspartate aminotransferase-like (Major domain)"/>
    <property type="match status" value="1"/>
</dbReference>
<keyword evidence="10" id="KW-0443">Lipid metabolism</keyword>
<dbReference type="InterPro" id="IPR015424">
    <property type="entry name" value="PyrdxlP-dep_Trfase"/>
</dbReference>
<keyword evidence="12 17" id="KW-0456">Lyase</keyword>
<comment type="similarity">
    <text evidence="13">Belongs to the group II decarboxylase family. Sphingosine-1-phosphate lyase subfamily.</text>
</comment>
<keyword evidence="20" id="KW-1185">Reference proteome</keyword>
<feature type="chain" id="PRO_5020595489" description="sphinganine-1-phosphate aldolase" evidence="18">
    <location>
        <begin position="20"/>
        <end position="549"/>
    </location>
</feature>
<evidence type="ECO:0000256" key="9">
    <source>
        <dbReference type="ARBA" id="ARBA00022989"/>
    </source>
</evidence>
<evidence type="ECO:0000256" key="15">
    <source>
        <dbReference type="ARBA" id="ARBA00042568"/>
    </source>
</evidence>
<dbReference type="EC" id="4.1.2.27" evidence="14"/>
<dbReference type="VEuPathDB" id="FungiDB:TREMEDRAFT_39283"/>
<dbReference type="InParanoid" id="A0A4Q1BKI5"/>
<dbReference type="Proteomes" id="UP000289152">
    <property type="component" value="Unassembled WGS sequence"/>
</dbReference>
<evidence type="ECO:0000313" key="20">
    <source>
        <dbReference type="Proteomes" id="UP000289152"/>
    </source>
</evidence>
<keyword evidence="11" id="KW-0472">Membrane</keyword>
<dbReference type="InterPro" id="IPR050477">
    <property type="entry name" value="GrpII_AminoAcid_Decarb"/>
</dbReference>
<comment type="pathway">
    <text evidence="3">Lipid metabolism; sphingolipid metabolism.</text>
</comment>
<sequence length="549" mass="60383">MLSSPNRLFLLLALTAVYCTRQYPDRVANISTFLRPERLDIGHLHHLFIQAAQLYLVYSIFLILHSTLLQLRAEGILTYFCSIYSYCKALLVKWGIKQEAGDVKHASVSQLPEHGRSREWLEEEWTSLKRLQREHATDGRISGTVYHGGEELNRIIIDAMSEFLLANPLHTDIFLGVRKMEAEIISMCLHLFNGPNGAGTTTSGGTESILMSIKTHRDWARQTKGVTKPEMVIPSSAHAAFWKGAEYFGVKLHVIPVNPTTRQADVRRMRRAINGNTIMIVGSAPNFPDGIIDPIPELAALAERRGIGLHVDCCLGSFLMPFLGRAGLDEGVPSFDFKLPGVTAISCDIHKYAFCPKGSSVIMYRSKELRRYQYYVITDWAGGVYASPSLAGSRPGAILAGAWAVLNHIGLDGYTASCREIVTASRTFAEVLRAEFPDLYILGEPKLAIVAFGARSKSLDIYAVGDALSKKGWHLNALANPPALHMAFTHANANSVSKLTEDLQTAISSVKASPPKNGDLVALYGLGQTSVGPHVVGRLAELYLDTMYE</sequence>
<evidence type="ECO:0000256" key="1">
    <source>
        <dbReference type="ARBA" id="ARBA00001933"/>
    </source>
</evidence>
<comment type="subcellular location">
    <subcellularLocation>
        <location evidence="2">Endoplasmic reticulum membrane</location>
        <topology evidence="2">Single-pass membrane protein</topology>
    </subcellularLocation>
</comment>
<evidence type="ECO:0000256" key="6">
    <source>
        <dbReference type="ARBA" id="ARBA00022824"/>
    </source>
</evidence>
<name>A0A4Q1BKI5_TREME</name>
<dbReference type="InterPro" id="IPR015421">
    <property type="entry name" value="PyrdxlP-dep_Trfase_major"/>
</dbReference>
<evidence type="ECO:0000256" key="17">
    <source>
        <dbReference type="RuleBase" id="RU000382"/>
    </source>
</evidence>
<keyword evidence="8" id="KW-0746">Sphingolipid metabolism</keyword>
<evidence type="ECO:0000256" key="3">
    <source>
        <dbReference type="ARBA" id="ARBA00004760"/>
    </source>
</evidence>
<dbReference type="GO" id="GO:0008117">
    <property type="term" value="F:sphinganine-1-phosphate aldolase activity"/>
    <property type="evidence" value="ECO:0007669"/>
    <property type="project" value="UniProtKB-EC"/>
</dbReference>
<dbReference type="GO" id="GO:0019752">
    <property type="term" value="P:carboxylic acid metabolic process"/>
    <property type="evidence" value="ECO:0007669"/>
    <property type="project" value="InterPro"/>
</dbReference>
<evidence type="ECO:0000256" key="13">
    <source>
        <dbReference type="ARBA" id="ARBA00038302"/>
    </source>
</evidence>
<evidence type="ECO:0000256" key="4">
    <source>
        <dbReference type="ARBA" id="ARBA00004991"/>
    </source>
</evidence>
<evidence type="ECO:0000256" key="8">
    <source>
        <dbReference type="ARBA" id="ARBA00022919"/>
    </source>
</evidence>
<dbReference type="SUPFAM" id="SSF53383">
    <property type="entry name" value="PLP-dependent transferases"/>
    <property type="match status" value="1"/>
</dbReference>
<comment type="caution">
    <text evidence="19">The sequence shown here is derived from an EMBL/GenBank/DDBJ whole genome shotgun (WGS) entry which is preliminary data.</text>
</comment>
<evidence type="ECO:0000313" key="19">
    <source>
        <dbReference type="EMBL" id="RXK38082.1"/>
    </source>
</evidence>
<dbReference type="InterPro" id="IPR002129">
    <property type="entry name" value="PyrdxlP-dep_de-COase"/>
</dbReference>
<dbReference type="FunFam" id="3.40.640.10:FF:000020">
    <property type="entry name" value="sphingosine-1-phosphate lyase 1"/>
    <property type="match status" value="1"/>
</dbReference>
<evidence type="ECO:0000256" key="2">
    <source>
        <dbReference type="ARBA" id="ARBA00004389"/>
    </source>
</evidence>
<protein>
    <recommendedName>
        <fullName evidence="14">sphinganine-1-phosphate aldolase</fullName>
        <ecNumber evidence="14">4.1.2.27</ecNumber>
    </recommendedName>
    <alternativeName>
        <fullName evidence="15">Sphingosine-1-phosphate aldolase</fullName>
    </alternativeName>
</protein>
<dbReference type="AlphaFoldDB" id="A0A4Q1BKI5"/>
<dbReference type="STRING" id="5217.A0A4Q1BKI5"/>
<gene>
    <name evidence="19" type="ORF">M231_04641</name>
</gene>
<keyword evidence="5" id="KW-0812">Transmembrane</keyword>
<dbReference type="EMBL" id="SDIL01000054">
    <property type="protein sequence ID" value="RXK38082.1"/>
    <property type="molecule type" value="Genomic_DNA"/>
</dbReference>
<comment type="cofactor">
    <cofactor evidence="1 16 17">
        <name>pyridoxal 5'-phosphate</name>
        <dbReference type="ChEBI" id="CHEBI:597326"/>
    </cofactor>
</comment>
<dbReference type="GO" id="GO:0030170">
    <property type="term" value="F:pyridoxal phosphate binding"/>
    <property type="evidence" value="ECO:0007669"/>
    <property type="project" value="InterPro"/>
</dbReference>
<evidence type="ECO:0000256" key="7">
    <source>
        <dbReference type="ARBA" id="ARBA00022898"/>
    </source>
</evidence>
<dbReference type="GO" id="GO:0005789">
    <property type="term" value="C:endoplasmic reticulum membrane"/>
    <property type="evidence" value="ECO:0007669"/>
    <property type="project" value="UniProtKB-SubCell"/>
</dbReference>
<dbReference type="InterPro" id="IPR015422">
    <property type="entry name" value="PyrdxlP-dep_Trfase_small"/>
</dbReference>
<dbReference type="OrthoDB" id="10254570at2759"/>
<proteinExistence type="inferred from homology"/>
<dbReference type="Gene3D" id="3.90.1150.10">
    <property type="entry name" value="Aspartate Aminotransferase, domain 1"/>
    <property type="match status" value="1"/>
</dbReference>
<keyword evidence="6" id="KW-0256">Endoplasmic reticulum</keyword>
<comment type="pathway">
    <text evidence="4">Sphingolipid metabolism.</text>
</comment>
<organism evidence="19 20">
    <name type="scientific">Tremella mesenterica</name>
    <name type="common">Jelly fungus</name>
    <dbReference type="NCBI Taxonomy" id="5217"/>
    <lineage>
        <taxon>Eukaryota</taxon>
        <taxon>Fungi</taxon>
        <taxon>Dikarya</taxon>
        <taxon>Basidiomycota</taxon>
        <taxon>Agaricomycotina</taxon>
        <taxon>Tremellomycetes</taxon>
        <taxon>Tremellales</taxon>
        <taxon>Tremellaceae</taxon>
        <taxon>Tremella</taxon>
    </lineage>
</organism>
<feature type="signal peptide" evidence="18">
    <location>
        <begin position="1"/>
        <end position="19"/>
    </location>
</feature>
<dbReference type="Gene3D" id="6.10.140.2150">
    <property type="match status" value="1"/>
</dbReference>
<keyword evidence="18" id="KW-0732">Signal</keyword>
<dbReference type="PANTHER" id="PTHR42735">
    <property type="match status" value="1"/>
</dbReference>
<dbReference type="Pfam" id="PF00282">
    <property type="entry name" value="Pyridoxal_deC"/>
    <property type="match status" value="1"/>
</dbReference>
<evidence type="ECO:0000256" key="14">
    <source>
        <dbReference type="ARBA" id="ARBA00038965"/>
    </source>
</evidence>
<feature type="modified residue" description="N6-(pyridoxal phosphate)lysine" evidence="16">
    <location>
        <position position="351"/>
    </location>
</feature>